<feature type="domain" description="N-acetyltransferase" evidence="1">
    <location>
        <begin position="6"/>
        <end position="91"/>
    </location>
</feature>
<evidence type="ECO:0000313" key="3">
    <source>
        <dbReference type="Proteomes" id="UP000254925"/>
    </source>
</evidence>
<keyword evidence="3" id="KW-1185">Reference proteome</keyword>
<organism evidence="2 3">
    <name type="scientific">Microvirga subterranea</name>
    <dbReference type="NCBI Taxonomy" id="186651"/>
    <lineage>
        <taxon>Bacteria</taxon>
        <taxon>Pseudomonadati</taxon>
        <taxon>Pseudomonadota</taxon>
        <taxon>Alphaproteobacteria</taxon>
        <taxon>Hyphomicrobiales</taxon>
        <taxon>Methylobacteriaceae</taxon>
        <taxon>Microvirga</taxon>
    </lineage>
</organism>
<name>A0A370HBJ0_9HYPH</name>
<evidence type="ECO:0000313" key="2">
    <source>
        <dbReference type="EMBL" id="RDI53861.1"/>
    </source>
</evidence>
<protein>
    <recommendedName>
        <fullName evidence="1">N-acetyltransferase domain-containing protein</fullName>
    </recommendedName>
</protein>
<gene>
    <name evidence="2" type="ORF">DES45_11265</name>
</gene>
<dbReference type="EMBL" id="QQBB01000012">
    <property type="protein sequence ID" value="RDI53861.1"/>
    <property type="molecule type" value="Genomic_DNA"/>
</dbReference>
<proteinExistence type="predicted"/>
<dbReference type="InterPro" id="IPR031165">
    <property type="entry name" value="GNAT_YJDJ"/>
</dbReference>
<comment type="caution">
    <text evidence="2">The sequence shown here is derived from an EMBL/GenBank/DDBJ whole genome shotgun (WGS) entry which is preliminary data.</text>
</comment>
<accession>A0A370HBJ0</accession>
<sequence length="91" mass="10525">MSRQIRDNVACRRLELDVNDQAIFGIYERREAELVIRYVETPRPLRGTGAAGQLMQGIAKLARAEGRNITPLGGYAWAWLRRHKEYRDLLN</sequence>
<evidence type="ECO:0000259" key="1">
    <source>
        <dbReference type="PROSITE" id="PS51729"/>
    </source>
</evidence>
<dbReference type="OrthoDB" id="9800945at2"/>
<dbReference type="Proteomes" id="UP000254925">
    <property type="component" value="Unassembled WGS sequence"/>
</dbReference>
<dbReference type="PROSITE" id="PS51729">
    <property type="entry name" value="GNAT_YJDJ"/>
    <property type="match status" value="1"/>
</dbReference>
<dbReference type="InterPro" id="IPR016181">
    <property type="entry name" value="Acyl_CoA_acyltransferase"/>
</dbReference>
<dbReference type="RefSeq" id="WP_114772532.1">
    <property type="nucleotide sequence ID" value="NZ_QQBB01000012.1"/>
</dbReference>
<dbReference type="Gene3D" id="3.40.630.30">
    <property type="match status" value="1"/>
</dbReference>
<dbReference type="Pfam" id="PF14542">
    <property type="entry name" value="Acetyltransf_CG"/>
    <property type="match status" value="1"/>
</dbReference>
<dbReference type="AlphaFoldDB" id="A0A370HBJ0"/>
<dbReference type="SUPFAM" id="SSF55729">
    <property type="entry name" value="Acyl-CoA N-acyltransferases (Nat)"/>
    <property type="match status" value="1"/>
</dbReference>
<reference evidence="2 3" key="1">
    <citation type="submission" date="2018-07" db="EMBL/GenBank/DDBJ databases">
        <title>Genomic Encyclopedia of Type Strains, Phase IV (KMG-IV): sequencing the most valuable type-strain genomes for metagenomic binning, comparative biology and taxonomic classification.</title>
        <authorList>
            <person name="Goeker M."/>
        </authorList>
    </citation>
    <scope>NUCLEOTIDE SEQUENCE [LARGE SCALE GENOMIC DNA]</scope>
    <source>
        <strain evidence="2 3">DSM 14364</strain>
    </source>
</reference>